<dbReference type="PANTHER" id="PTHR11712:SF347">
    <property type="entry name" value="BETA KETOACYL-ACYL CARRIER PROTEIN SYNTHASE"/>
    <property type="match status" value="1"/>
</dbReference>
<dbReference type="InterPro" id="IPR000794">
    <property type="entry name" value="Beta-ketoacyl_synthase"/>
</dbReference>
<dbReference type="RefSeq" id="WP_348716104.1">
    <property type="nucleotide sequence ID" value="NZ_CAXJIO010000011.1"/>
</dbReference>
<comment type="caution">
    <text evidence="5">The sequence shown here is derived from an EMBL/GenBank/DDBJ whole genome shotgun (WGS) entry which is preliminary data.</text>
</comment>
<evidence type="ECO:0000313" key="6">
    <source>
        <dbReference type="Proteomes" id="UP001497527"/>
    </source>
</evidence>
<keyword evidence="2 3" id="KW-0808">Transferase</keyword>
<dbReference type="SUPFAM" id="SSF53901">
    <property type="entry name" value="Thiolase-like"/>
    <property type="match status" value="1"/>
</dbReference>
<evidence type="ECO:0000256" key="1">
    <source>
        <dbReference type="ARBA" id="ARBA00008467"/>
    </source>
</evidence>
<dbReference type="Gene3D" id="3.40.47.10">
    <property type="match status" value="1"/>
</dbReference>
<dbReference type="InterPro" id="IPR016039">
    <property type="entry name" value="Thiolase-like"/>
</dbReference>
<accession>A0ABP1F2W9</accession>
<gene>
    <name evidence="5" type="ORF">T190423A01A_20371</name>
</gene>
<dbReference type="PROSITE" id="PS52004">
    <property type="entry name" value="KS3_2"/>
    <property type="match status" value="1"/>
</dbReference>
<sequence length="380" mass="41379">MNKPISITSFASISALGSDSKSIWNNYLKSEHFLSKKNNAWVAQLSSDDRKKIEEIRLSDNKYKNLDETVLYTLFVARKAVQNANWTTQDNFGINIGSSRGATSLFEKYHKEFLNKGVSSTLSSPTTTLGNISSWIAHDLQSKGPEISHSITCSTGLHSLLNGVAWLQSGLTDKFLVGASEASLTDFTIAQMQALKVYSNEGEDTPCKALDLNKKKNTMVLGEGATTFCLESGVKENAIATIEGIGYATEILEHNTSVSTNADCFQKSMQMALKNTNIEDIDAIVMHAPGTIKGDLSEVNAIKKVFENNLPFLTTNKWKLGHTFGASGLLSLELAVLMLTHQQAIEVPFIATQKHPKKIKKIIVNAVGFGGNAVSVLVSK</sequence>
<dbReference type="Proteomes" id="UP001497527">
    <property type="component" value="Unassembled WGS sequence"/>
</dbReference>
<dbReference type="InterPro" id="IPR014031">
    <property type="entry name" value="Ketoacyl_synth_C"/>
</dbReference>
<name>A0ABP1F2W9_9FLAO</name>
<dbReference type="InterPro" id="IPR020841">
    <property type="entry name" value="PKS_Beta-ketoAc_synthase_dom"/>
</dbReference>
<feature type="domain" description="Ketosynthase family 3 (KS3)" evidence="4">
    <location>
        <begin position="2"/>
        <end position="380"/>
    </location>
</feature>
<comment type="similarity">
    <text evidence="1 3">Belongs to the thiolase-like superfamily. Beta-ketoacyl-ACP synthases family.</text>
</comment>
<keyword evidence="6" id="KW-1185">Reference proteome</keyword>
<reference evidence="5 6" key="1">
    <citation type="submission" date="2024-05" db="EMBL/GenBank/DDBJ databases">
        <authorList>
            <person name="Duchaud E."/>
        </authorList>
    </citation>
    <scope>NUCLEOTIDE SEQUENCE [LARGE SCALE GENOMIC DNA]</scope>
    <source>
        <strain evidence="5">Ena-SAMPLE-TAB-13-05-2024-13:56:06:370-140308</strain>
    </source>
</reference>
<dbReference type="SMART" id="SM00825">
    <property type="entry name" value="PKS_KS"/>
    <property type="match status" value="1"/>
</dbReference>
<dbReference type="Pfam" id="PF00109">
    <property type="entry name" value="ketoacyl-synt"/>
    <property type="match status" value="1"/>
</dbReference>
<dbReference type="InterPro" id="IPR014030">
    <property type="entry name" value="Ketoacyl_synth_N"/>
</dbReference>
<protein>
    <submittedName>
        <fullName evidence="5">Beta-ketoacyl synthase</fullName>
    </submittedName>
</protein>
<evidence type="ECO:0000256" key="3">
    <source>
        <dbReference type="RuleBase" id="RU003694"/>
    </source>
</evidence>
<evidence type="ECO:0000313" key="5">
    <source>
        <dbReference type="EMBL" id="CAL2102620.1"/>
    </source>
</evidence>
<evidence type="ECO:0000256" key="2">
    <source>
        <dbReference type="ARBA" id="ARBA00022679"/>
    </source>
</evidence>
<dbReference type="Pfam" id="PF02801">
    <property type="entry name" value="Ketoacyl-synt_C"/>
    <property type="match status" value="1"/>
</dbReference>
<dbReference type="PANTHER" id="PTHR11712">
    <property type="entry name" value="POLYKETIDE SYNTHASE-RELATED"/>
    <property type="match status" value="1"/>
</dbReference>
<organism evidence="5 6">
    <name type="scientific">Tenacibaculum polynesiense</name>
    <dbReference type="NCBI Taxonomy" id="3137857"/>
    <lineage>
        <taxon>Bacteria</taxon>
        <taxon>Pseudomonadati</taxon>
        <taxon>Bacteroidota</taxon>
        <taxon>Flavobacteriia</taxon>
        <taxon>Flavobacteriales</taxon>
        <taxon>Flavobacteriaceae</taxon>
        <taxon>Tenacibaculum</taxon>
    </lineage>
</organism>
<evidence type="ECO:0000259" key="4">
    <source>
        <dbReference type="PROSITE" id="PS52004"/>
    </source>
</evidence>
<proteinExistence type="inferred from homology"/>
<dbReference type="EMBL" id="CAXJIO010000011">
    <property type="protein sequence ID" value="CAL2102620.1"/>
    <property type="molecule type" value="Genomic_DNA"/>
</dbReference>